<dbReference type="PANTHER" id="PTHR31220:SF10">
    <property type="entry name" value="HYCCIN"/>
    <property type="match status" value="1"/>
</dbReference>
<dbReference type="EMBL" id="LFYR01002215">
    <property type="protein sequence ID" value="KMZ56221.1"/>
    <property type="molecule type" value="Genomic_DNA"/>
</dbReference>
<evidence type="ECO:0000256" key="2">
    <source>
        <dbReference type="ARBA" id="ARBA00004514"/>
    </source>
</evidence>
<dbReference type="PANTHER" id="PTHR31220">
    <property type="entry name" value="HYCCIN RELATED"/>
    <property type="match status" value="1"/>
</dbReference>
<keyword evidence="5" id="KW-0472">Membrane</keyword>
<dbReference type="Pfam" id="PF09790">
    <property type="entry name" value="Hyccin"/>
    <property type="match status" value="1"/>
</dbReference>
<dbReference type="Proteomes" id="UP000036987">
    <property type="component" value="Unassembled WGS sequence"/>
</dbReference>
<dbReference type="OrthoDB" id="18937at2759"/>
<sequence length="309" mass="34186">MSEVASQDVGKAQNAIRSLHELFPNSSAKGLLESENPFRDLLHNTELGCDISNHLRQPTSGVGSDNVCRWLYDTFQSTDSELQMVVLRFIPVLLGVYLCGAISRKPLPGFEAVILAIYAHETKERGEEAMIVNVASMDNPSVYHEVTGKTKNNSNKAAVLGVVSPEMEPCGTVRATKRARICGVTLELYYSKISQMPISSKVEFCKLCIQWSGESGFDEELVMDVNKTGTEPAASNLEKGGRIPLPWELFQPAVRIVGHCLLGQFESVELRRKALEATKCLYARAVHDVQPQAILAARSLLRLHKFNRI</sequence>
<evidence type="ECO:0000256" key="4">
    <source>
        <dbReference type="ARBA" id="ARBA00022490"/>
    </source>
</evidence>
<evidence type="ECO:0000256" key="6">
    <source>
        <dbReference type="ARBA" id="ARBA00034482"/>
    </source>
</evidence>
<dbReference type="InterPro" id="IPR018619">
    <property type="entry name" value="Hyccin"/>
</dbReference>
<dbReference type="GO" id="GO:0072659">
    <property type="term" value="P:protein localization to plasma membrane"/>
    <property type="evidence" value="ECO:0000318"/>
    <property type="project" value="GO_Central"/>
</dbReference>
<keyword evidence="8" id="KW-1185">Reference proteome</keyword>
<evidence type="ECO:0000256" key="1">
    <source>
        <dbReference type="ARBA" id="ARBA00004236"/>
    </source>
</evidence>
<comment type="similarity">
    <text evidence="6">Belongs to the Hyccin family.</text>
</comment>
<proteinExistence type="inferred from homology"/>
<dbReference type="GO" id="GO:0046854">
    <property type="term" value="P:phosphatidylinositol phosphate biosynthetic process"/>
    <property type="evidence" value="ECO:0000318"/>
    <property type="project" value="GO_Central"/>
</dbReference>
<dbReference type="OMA" id="WAGQDGD"/>
<dbReference type="AlphaFoldDB" id="A0A0K9NHI1"/>
<comment type="subcellular location">
    <subcellularLocation>
        <location evidence="1">Cell membrane</location>
    </subcellularLocation>
    <subcellularLocation>
        <location evidence="2">Cytoplasm</location>
        <location evidence="2">Cytosol</location>
    </subcellularLocation>
</comment>
<dbReference type="GO" id="GO:0005886">
    <property type="term" value="C:plasma membrane"/>
    <property type="evidence" value="ECO:0000318"/>
    <property type="project" value="GO_Central"/>
</dbReference>
<keyword evidence="3" id="KW-1003">Cell membrane</keyword>
<protein>
    <recommendedName>
        <fullName evidence="9">Hyccin</fullName>
    </recommendedName>
</protein>
<dbReference type="STRING" id="29655.A0A0K9NHI1"/>
<comment type="caution">
    <text evidence="7">The sequence shown here is derived from an EMBL/GenBank/DDBJ whole genome shotgun (WGS) entry which is preliminary data.</text>
</comment>
<reference evidence="8" key="1">
    <citation type="journal article" date="2016" name="Nature">
        <title>The genome of the seagrass Zostera marina reveals angiosperm adaptation to the sea.</title>
        <authorList>
            <person name="Olsen J.L."/>
            <person name="Rouze P."/>
            <person name="Verhelst B."/>
            <person name="Lin Y.-C."/>
            <person name="Bayer T."/>
            <person name="Collen J."/>
            <person name="Dattolo E."/>
            <person name="De Paoli E."/>
            <person name="Dittami S."/>
            <person name="Maumus F."/>
            <person name="Michel G."/>
            <person name="Kersting A."/>
            <person name="Lauritano C."/>
            <person name="Lohaus R."/>
            <person name="Toepel M."/>
            <person name="Tonon T."/>
            <person name="Vanneste K."/>
            <person name="Amirebrahimi M."/>
            <person name="Brakel J."/>
            <person name="Bostroem C."/>
            <person name="Chovatia M."/>
            <person name="Grimwood J."/>
            <person name="Jenkins J.W."/>
            <person name="Jueterbock A."/>
            <person name="Mraz A."/>
            <person name="Stam W.T."/>
            <person name="Tice H."/>
            <person name="Bornberg-Bauer E."/>
            <person name="Green P.J."/>
            <person name="Pearson G.A."/>
            <person name="Procaccini G."/>
            <person name="Duarte C.M."/>
            <person name="Schmutz J."/>
            <person name="Reusch T.B.H."/>
            <person name="Van de Peer Y."/>
        </authorList>
    </citation>
    <scope>NUCLEOTIDE SEQUENCE [LARGE SCALE GENOMIC DNA]</scope>
    <source>
        <strain evidence="8">cv. Finnish</strain>
    </source>
</reference>
<evidence type="ECO:0008006" key="9">
    <source>
        <dbReference type="Google" id="ProtNLM"/>
    </source>
</evidence>
<dbReference type="GO" id="GO:0005829">
    <property type="term" value="C:cytosol"/>
    <property type="evidence" value="ECO:0007669"/>
    <property type="project" value="UniProtKB-SubCell"/>
</dbReference>
<keyword evidence="4" id="KW-0963">Cytoplasm</keyword>
<evidence type="ECO:0000313" key="8">
    <source>
        <dbReference type="Proteomes" id="UP000036987"/>
    </source>
</evidence>
<gene>
    <name evidence="7" type="ORF">ZOSMA_98G00460</name>
</gene>
<evidence type="ECO:0000256" key="3">
    <source>
        <dbReference type="ARBA" id="ARBA00022475"/>
    </source>
</evidence>
<evidence type="ECO:0000256" key="5">
    <source>
        <dbReference type="ARBA" id="ARBA00023136"/>
    </source>
</evidence>
<evidence type="ECO:0000313" key="7">
    <source>
        <dbReference type="EMBL" id="KMZ56221.1"/>
    </source>
</evidence>
<name>A0A0K9NHI1_ZOSMR</name>
<accession>A0A0K9NHI1</accession>
<organism evidence="7 8">
    <name type="scientific">Zostera marina</name>
    <name type="common">Eelgrass</name>
    <dbReference type="NCBI Taxonomy" id="29655"/>
    <lineage>
        <taxon>Eukaryota</taxon>
        <taxon>Viridiplantae</taxon>
        <taxon>Streptophyta</taxon>
        <taxon>Embryophyta</taxon>
        <taxon>Tracheophyta</taxon>
        <taxon>Spermatophyta</taxon>
        <taxon>Magnoliopsida</taxon>
        <taxon>Liliopsida</taxon>
        <taxon>Zosteraceae</taxon>
        <taxon>Zostera</taxon>
    </lineage>
</organism>